<dbReference type="RefSeq" id="WP_311493977.1">
    <property type="nucleotide sequence ID" value="NZ_JAVRHO010000004.1"/>
</dbReference>
<evidence type="ECO:0000313" key="3">
    <source>
        <dbReference type="Proteomes" id="UP001245285"/>
    </source>
</evidence>
<evidence type="ECO:0000256" key="1">
    <source>
        <dbReference type="SAM" id="SignalP"/>
    </source>
</evidence>
<keyword evidence="1" id="KW-0732">Signal</keyword>
<comment type="caution">
    <text evidence="2">The sequence shown here is derived from an EMBL/GenBank/DDBJ whole genome shotgun (WGS) entry which is preliminary data.</text>
</comment>
<organism evidence="2 3">
    <name type="scientific">Autumnicola lenta</name>
    <dbReference type="NCBI Taxonomy" id="3075593"/>
    <lineage>
        <taxon>Bacteria</taxon>
        <taxon>Pseudomonadati</taxon>
        <taxon>Bacteroidota</taxon>
        <taxon>Flavobacteriia</taxon>
        <taxon>Flavobacteriales</taxon>
        <taxon>Flavobacteriaceae</taxon>
        <taxon>Autumnicola</taxon>
    </lineage>
</organism>
<feature type="chain" id="PRO_5045843348" description="DUF4440 domain-containing protein" evidence="1">
    <location>
        <begin position="17"/>
        <end position="171"/>
    </location>
</feature>
<dbReference type="EMBL" id="JAVRHO010000004">
    <property type="protein sequence ID" value="MDT0645792.1"/>
    <property type="molecule type" value="Genomic_DNA"/>
</dbReference>
<reference evidence="2 3" key="1">
    <citation type="submission" date="2023-09" db="EMBL/GenBank/DDBJ databases">
        <authorList>
            <person name="Rey-Velasco X."/>
        </authorList>
    </citation>
    <scope>NUCLEOTIDE SEQUENCE [LARGE SCALE GENOMIC DNA]</scope>
    <source>
        <strain evidence="2 3">F260</strain>
    </source>
</reference>
<proteinExistence type="predicted"/>
<gene>
    <name evidence="2" type="ORF">RM545_03755</name>
</gene>
<sequence>MKFSKLLFLLTFAVFASCNSGPERNEEIQEEEPEIQDEVTVENEINNPGNLMEDWDKYWEDDENESNNEADSLRFRESISDDAVLLTGGKRISTVDSITSWFDTNAATMRGLAREATLDGSGETIKYQAGTFSNVQTMQEEGTYTIIWEQESGDSQWKIKLIDISSAENPN</sequence>
<protein>
    <recommendedName>
        <fullName evidence="4">DUF4440 domain-containing protein</fullName>
    </recommendedName>
</protein>
<name>A0ABU3CHR4_9FLAO</name>
<dbReference type="PROSITE" id="PS51257">
    <property type="entry name" value="PROKAR_LIPOPROTEIN"/>
    <property type="match status" value="1"/>
</dbReference>
<keyword evidence="3" id="KW-1185">Reference proteome</keyword>
<evidence type="ECO:0000313" key="2">
    <source>
        <dbReference type="EMBL" id="MDT0645792.1"/>
    </source>
</evidence>
<accession>A0ABU3CHR4</accession>
<dbReference type="Proteomes" id="UP001245285">
    <property type="component" value="Unassembled WGS sequence"/>
</dbReference>
<evidence type="ECO:0008006" key="4">
    <source>
        <dbReference type="Google" id="ProtNLM"/>
    </source>
</evidence>
<feature type="signal peptide" evidence="1">
    <location>
        <begin position="1"/>
        <end position="16"/>
    </location>
</feature>